<dbReference type="PANTHER" id="PTHR43179:SF10">
    <property type="entry name" value="GLYCOSYL TRANSFERASE"/>
    <property type="match status" value="1"/>
</dbReference>
<dbReference type="GO" id="GO:0016740">
    <property type="term" value="F:transferase activity"/>
    <property type="evidence" value="ECO:0007669"/>
    <property type="project" value="UniProtKB-KW"/>
</dbReference>
<evidence type="ECO:0000313" key="1">
    <source>
        <dbReference type="EMBL" id="AXF19844.1"/>
    </source>
</evidence>
<dbReference type="Pfam" id="PF13641">
    <property type="entry name" value="Glyco_tranf_2_3"/>
    <property type="match status" value="1"/>
</dbReference>
<dbReference type="SUPFAM" id="SSF53448">
    <property type="entry name" value="Nucleotide-diphospho-sugar transferases"/>
    <property type="match status" value="1"/>
</dbReference>
<dbReference type="EMBL" id="CP024902">
    <property type="protein sequence ID" value="AXF19844.1"/>
    <property type="molecule type" value="Genomic_DNA"/>
</dbReference>
<dbReference type="Gene3D" id="3.90.550.10">
    <property type="entry name" value="Spore Coat Polysaccharide Biosynthesis Protein SpsA, Chain A"/>
    <property type="match status" value="1"/>
</dbReference>
<dbReference type="PANTHER" id="PTHR43179">
    <property type="entry name" value="RHAMNOSYLTRANSFERASE WBBL"/>
    <property type="match status" value="1"/>
</dbReference>
<proteinExistence type="predicted"/>
<sequence>MNVISVPPRDTDGLSVSIVVYYPDAVQLEQTLISLGAACARMRMVSPECPIDLFLIDNGGLGDVEAVVDELGTEGLTCRVLTGHGNIGYGRGHNLAVELSTRPMHLILNPDIDLEAHALVAARAFLDSRPDAGALTPWIGDYAGGQQYLCRRYPAVLDLLVRGFLPARFRAPFAKRLARYEMRDVINDRDIVWDPPIVSGCFMLFRTEVLKKLGGFDPRYFLYFEDYDLSLRTHDVARVAYVPSVRVIHHGGGASRKGFAHIRMFAASAFKFYNRFGWRLW</sequence>
<keyword evidence="1" id="KW-0808">Transferase</keyword>
<dbReference type="Proteomes" id="UP000253104">
    <property type="component" value="Chromosome mHSR5_A"/>
</dbReference>
<dbReference type="RefSeq" id="WP_114176306.1">
    <property type="nucleotide sequence ID" value="NZ_CP024902.1"/>
</dbReference>
<protein>
    <submittedName>
        <fullName evidence="1">Glycosyl transferase</fullName>
    </submittedName>
</protein>
<dbReference type="AlphaFoldDB" id="A0A2Z5MSU4"/>
<accession>A0A2Z5MSU4</accession>
<reference evidence="1 2" key="1">
    <citation type="journal article" date="2018" name="ISME J.">
        <title>Involvement of Burkholderiaceae and sulfurous volatiles in disease-suppressive soils.</title>
        <authorList>
            <person name="Carrion V.J."/>
            <person name="Cordovez V."/>
            <person name="Tyc O."/>
            <person name="Etalo D.W."/>
            <person name="de Bruijn I."/>
            <person name="de Jager V.C."/>
            <person name="Medema M.H."/>
            <person name="Eberl L."/>
            <person name="Raaijmakers J.M."/>
        </authorList>
    </citation>
    <scope>NUCLEOTIDE SEQUENCE [LARGE SCALE GENOMIC DNA]</scope>
    <source>
        <strain evidence="2">mHSR5</strain>
    </source>
</reference>
<gene>
    <name evidence="1" type="ORF">CUJ89_04500</name>
</gene>
<evidence type="ECO:0000313" key="2">
    <source>
        <dbReference type="Proteomes" id="UP000253104"/>
    </source>
</evidence>
<dbReference type="InterPro" id="IPR029044">
    <property type="entry name" value="Nucleotide-diphossugar_trans"/>
</dbReference>
<organism evidence="1 2">
    <name type="scientific">Burkholderia pyrrocinia</name>
    <name type="common">Pseudomonas pyrrocinia</name>
    <dbReference type="NCBI Taxonomy" id="60550"/>
    <lineage>
        <taxon>Bacteria</taxon>
        <taxon>Pseudomonadati</taxon>
        <taxon>Pseudomonadota</taxon>
        <taxon>Betaproteobacteria</taxon>
        <taxon>Burkholderiales</taxon>
        <taxon>Burkholderiaceae</taxon>
        <taxon>Burkholderia</taxon>
        <taxon>Burkholderia cepacia complex</taxon>
    </lineage>
</organism>
<name>A0A2Z5MSU4_BURPY</name>
<dbReference type="OrthoDB" id="9771846at2"/>